<evidence type="ECO:0000256" key="8">
    <source>
        <dbReference type="ARBA" id="ARBA00022884"/>
    </source>
</evidence>
<dbReference type="InterPro" id="IPR018164">
    <property type="entry name" value="Ala-tRNA-synth_IIc_N"/>
</dbReference>
<comment type="caution">
    <text evidence="14">The sequence shown here is derived from an EMBL/GenBank/DDBJ whole genome shotgun (WGS) entry which is preliminary data.</text>
</comment>
<evidence type="ECO:0000256" key="4">
    <source>
        <dbReference type="ARBA" id="ARBA00022723"/>
    </source>
</evidence>
<name>A0A507D5R8_9FUNG</name>
<feature type="binding site" evidence="12">
    <location>
        <position position="653"/>
    </location>
    <ligand>
        <name>Zn(2+)</name>
        <dbReference type="ChEBI" id="CHEBI:29105"/>
    </ligand>
</feature>
<dbReference type="AlphaFoldDB" id="A0A507D5R8"/>
<comment type="subcellular location">
    <subcellularLocation>
        <location evidence="12">Mitochondrion</location>
    </subcellularLocation>
    <subcellularLocation>
        <location evidence="12">Cytoplasm</location>
    </subcellularLocation>
</comment>
<dbReference type="SUPFAM" id="SSF55681">
    <property type="entry name" value="Class II aaRS and biotin synthetases"/>
    <property type="match status" value="1"/>
</dbReference>
<dbReference type="OrthoDB" id="2423964at2759"/>
<dbReference type="Pfam" id="PF07973">
    <property type="entry name" value="tRNA_SAD"/>
    <property type="match status" value="1"/>
</dbReference>
<keyword evidence="2 12" id="KW-0820">tRNA-binding</keyword>
<feature type="binding site" evidence="12">
    <location>
        <position position="657"/>
    </location>
    <ligand>
        <name>Zn(2+)</name>
        <dbReference type="ChEBI" id="CHEBI:29105"/>
    </ligand>
</feature>
<evidence type="ECO:0000256" key="3">
    <source>
        <dbReference type="ARBA" id="ARBA00022598"/>
    </source>
</evidence>
<dbReference type="EC" id="6.1.1.7" evidence="12"/>
<dbReference type="InterPro" id="IPR018163">
    <property type="entry name" value="Thr/Ala-tRNA-synth_IIc_edit"/>
</dbReference>
<dbReference type="InterPro" id="IPR059090">
    <property type="entry name" value="ALA1_helical"/>
</dbReference>
<dbReference type="PANTHER" id="PTHR11777">
    <property type="entry name" value="ALANYL-TRNA SYNTHETASE"/>
    <property type="match status" value="1"/>
</dbReference>
<evidence type="ECO:0000256" key="11">
    <source>
        <dbReference type="ARBA" id="ARBA00048300"/>
    </source>
</evidence>
<evidence type="ECO:0000313" key="14">
    <source>
        <dbReference type="EMBL" id="TPX46627.1"/>
    </source>
</evidence>
<dbReference type="FunFam" id="3.30.930.10:FF:000011">
    <property type="entry name" value="Alanine--tRNA ligase, cytoplasmic"/>
    <property type="match status" value="1"/>
</dbReference>
<keyword evidence="7 12" id="KW-0067">ATP-binding</keyword>
<dbReference type="VEuPathDB" id="FungiDB:SeMB42_g02966"/>
<comment type="domain">
    <text evidence="12">Consists of three domains; the N-terminal catalytic domain, the editing domain and the C-terminal C-Ala domain. The editing domain removes incorrectly charged amino acids, while the C-Ala domain, along with tRNA(Ala), serves as a bridge to cooperatively bring together the editing and aminoacylation centers thus stimulating deacylation of misacylated tRNAs.</text>
</comment>
<evidence type="ECO:0000256" key="5">
    <source>
        <dbReference type="ARBA" id="ARBA00022741"/>
    </source>
</evidence>
<keyword evidence="4 12" id="KW-0479">Metal-binding</keyword>
<accession>A0A507D5R8</accession>
<dbReference type="PANTHER" id="PTHR11777:SF9">
    <property type="entry name" value="ALANINE--TRNA LIGASE, CYTOPLASMIC"/>
    <property type="match status" value="1"/>
</dbReference>
<dbReference type="Pfam" id="PF02272">
    <property type="entry name" value="DHHA1"/>
    <property type="match status" value="1"/>
</dbReference>
<reference evidence="14 15" key="1">
    <citation type="journal article" date="2019" name="Sci. Rep.">
        <title>Comparative genomics of chytrid fungi reveal insights into the obligate biotrophic and pathogenic lifestyle of Synchytrium endobioticum.</title>
        <authorList>
            <person name="van de Vossenberg B.T.L.H."/>
            <person name="Warris S."/>
            <person name="Nguyen H.D.T."/>
            <person name="van Gent-Pelzer M.P.E."/>
            <person name="Joly D.L."/>
            <person name="van de Geest H.C."/>
            <person name="Bonants P.J.M."/>
            <person name="Smith D.S."/>
            <person name="Levesque C.A."/>
            <person name="van der Lee T.A.J."/>
        </authorList>
    </citation>
    <scope>NUCLEOTIDE SEQUENCE [LARGE SCALE GENOMIC DNA]</scope>
    <source>
        <strain evidence="14 15">LEV6574</strain>
    </source>
</reference>
<dbReference type="SUPFAM" id="SSF101353">
    <property type="entry name" value="Putative anticodon-binding domain of alanyl-tRNA synthetase (AlaRS)"/>
    <property type="match status" value="1"/>
</dbReference>
<dbReference type="Gene3D" id="2.40.30.130">
    <property type="match status" value="1"/>
</dbReference>
<keyword evidence="5 12" id="KW-0547">Nucleotide-binding</keyword>
<dbReference type="NCBIfam" id="TIGR00344">
    <property type="entry name" value="alaS"/>
    <property type="match status" value="1"/>
</dbReference>
<evidence type="ECO:0000256" key="6">
    <source>
        <dbReference type="ARBA" id="ARBA00022833"/>
    </source>
</evidence>
<gene>
    <name evidence="12 14" type="primary">ALA1</name>
    <name evidence="14" type="ORF">SeLEV6574_g03136</name>
</gene>
<keyword evidence="3 12" id="KW-0436">Ligase</keyword>
<keyword evidence="12" id="KW-0963">Cytoplasm</keyword>
<keyword evidence="9 12" id="KW-0648">Protein biosynthesis</keyword>
<keyword evidence="12" id="KW-0496">Mitochondrion</keyword>
<dbReference type="HAMAP" id="MF_00036_B">
    <property type="entry name" value="Ala_tRNA_synth_B"/>
    <property type="match status" value="1"/>
</dbReference>
<feature type="binding site" evidence="12">
    <location>
        <position position="776"/>
    </location>
    <ligand>
        <name>Zn(2+)</name>
        <dbReference type="ChEBI" id="CHEBI:29105"/>
    </ligand>
</feature>
<protein>
    <recommendedName>
        <fullName evidence="12">Alanine--tRNA ligase</fullName>
        <ecNumber evidence="12">6.1.1.7</ecNumber>
    </recommendedName>
    <alternativeName>
        <fullName evidence="12">Alanyl-tRNA synthetase</fullName>
        <shortName evidence="12">AlaRS</shortName>
    </alternativeName>
</protein>
<keyword evidence="6 12" id="KW-0862">Zinc</keyword>
<dbReference type="InterPro" id="IPR012947">
    <property type="entry name" value="tRNA_SAD"/>
</dbReference>
<dbReference type="SMART" id="SM00863">
    <property type="entry name" value="tRNA_SAD"/>
    <property type="match status" value="1"/>
</dbReference>
<comment type="subunit">
    <text evidence="12">Monomer.</text>
</comment>
<comment type="cofactor">
    <cofactor evidence="12">
        <name>Zn(2+)</name>
        <dbReference type="ChEBI" id="CHEBI:29105"/>
    </cofactor>
    <text evidence="12">Binds 1 zinc ion per subunit.</text>
</comment>
<dbReference type="SUPFAM" id="SSF55186">
    <property type="entry name" value="ThrRS/AlaRS common domain"/>
    <property type="match status" value="1"/>
</dbReference>
<dbReference type="GO" id="GO:0002161">
    <property type="term" value="F:aminoacyl-tRNA deacylase activity"/>
    <property type="evidence" value="ECO:0007669"/>
    <property type="project" value="TreeGrafter"/>
</dbReference>
<evidence type="ECO:0000256" key="9">
    <source>
        <dbReference type="ARBA" id="ARBA00022917"/>
    </source>
</evidence>
<comment type="similarity">
    <text evidence="1">Belongs to the class-II aminoacyl-tRNA synthetase family. Alax-L subfamily.</text>
</comment>
<comment type="function">
    <text evidence="12">Catalyzes the attachment of alanine to tRNA(Ala) in a two-step reaction: alanine is first activated by ATP to form Ala-AMP and then transferred to the acceptor end of tRNA(Ala). Also edits incorrectly charged tRNA(Ala) via its editing domain.</text>
</comment>
<dbReference type="InterPro" id="IPR009000">
    <property type="entry name" value="Transl_B-barrel_sf"/>
</dbReference>
<keyword evidence="8 12" id="KW-0694">RNA-binding</keyword>
<dbReference type="GO" id="GO:0004813">
    <property type="term" value="F:alanine-tRNA ligase activity"/>
    <property type="evidence" value="ECO:0007669"/>
    <property type="project" value="UniProtKB-UniRule"/>
</dbReference>
<dbReference type="GO" id="GO:0005524">
    <property type="term" value="F:ATP binding"/>
    <property type="evidence" value="ECO:0007669"/>
    <property type="project" value="UniProtKB-UniRule"/>
</dbReference>
<evidence type="ECO:0000256" key="10">
    <source>
        <dbReference type="ARBA" id="ARBA00023146"/>
    </source>
</evidence>
<dbReference type="InterPro" id="IPR018162">
    <property type="entry name" value="Ala-tRNA-ligase_IIc_anticod-bd"/>
</dbReference>
<sequence>MYVSARYRIRSSIRASICFLHYTSGPWMNMSESSHSQLATNTSSAKNHSVNGHGASEWTLKRTRDTFINFFKDNHNHTFWPSSRTIPHEDPTLLFANSGMTQFKPIFLGTVDPNSDMYKLKRAANSQKCIRAGGKHNDLDDVGKDTYHHTFFEMLGNWSFGDYFKKEAIAMAWELLTSVYKLPKDRLYVTYFRGDEKTNLPADEEAKNMWIDIGVDPSRVLPFGAKENFWEMGEQGPCGPCSEIHFDRVGGRDASHLVNLDDPLVIEIWNLVFMQFNREPDRSLRSLPNKHIDTGMGLERLVSVLQEKSSNYDTDVFAGIFGKIRELTGARPYSGKVGADDVDGIDTAYRVVADHIRTLTFAISDGGVPSNEGRGYVLRRILRRGARYARKKFGVSIGSFFSSLVDTVVDEMGDAFPEVTKRVDDLKEILNEEELAFAKTLDRGEVLFERYVAKAKQEGSEALKAADVWRLYDTFGFPLDLTQIMVDEIGFSFSKVDVEKEQTIAKERSRAGRHKDQGSVVALDVHALSELATKLHIPQTDDSYKYSSGDIKATIQSIYCDKAFVKSVSVDKTSQQFGIILDKTNFYGEAGGQQYDTGSIMIDDNAEFAVEDCQIFGGYVLHIGYLKYGNLSVGDEIVASYDEIRRWPLRNNHTSTHILNLALKEVLGEVVDQKGSLVAPEKLRFDYSSKNLPTIEQLVKIEHICNELIQKNVPVYTKEIPLSIGRAINGVRAVFGEVYPDPVRVVSIGFNVDDLVNDVSNPEWAKASVEFCGGTHVRQTGDIKRFVVVESSSIAKGIRRIVAVTGEDALRVQESADTYQKRIHDIEKLPMTQQDAVLKILSVELSDGSTPIPKVRLEALKEQVEGLRKRVFEADKAVKAVQHKEAVEYVKTRFSASEVEHDVHLFDYGGNTKAVIMARDEAKKLDKTVLFATIDPERKTINFCTSASKALVSKGFSAADLAKTFAEIVGGKSGGKHDGAQGAGDTVENAVVEKGLAAARDLISKFL</sequence>
<dbReference type="GO" id="GO:0070143">
    <property type="term" value="P:mitochondrial alanyl-tRNA aminoacylation"/>
    <property type="evidence" value="ECO:0007669"/>
    <property type="project" value="UniProtKB-UniRule"/>
</dbReference>
<dbReference type="InterPro" id="IPR003156">
    <property type="entry name" value="DHHA1_dom"/>
</dbReference>
<dbReference type="GO" id="GO:0008270">
    <property type="term" value="F:zinc ion binding"/>
    <property type="evidence" value="ECO:0007669"/>
    <property type="project" value="UniProtKB-UniRule"/>
</dbReference>
<feature type="domain" description="Alanyl-transfer RNA synthetases family profile" evidence="13">
    <location>
        <begin position="58"/>
        <end position="815"/>
    </location>
</feature>
<dbReference type="PROSITE" id="PS50860">
    <property type="entry name" value="AA_TRNA_LIGASE_II_ALA"/>
    <property type="match status" value="1"/>
</dbReference>
<dbReference type="InterPro" id="IPR050058">
    <property type="entry name" value="Ala-tRNA_ligase"/>
</dbReference>
<dbReference type="FunFam" id="2.40.30.130:FF:000004">
    <property type="entry name" value="Alanine--tRNA ligase"/>
    <property type="match status" value="1"/>
</dbReference>
<dbReference type="EMBL" id="QEAM01000099">
    <property type="protein sequence ID" value="TPX46627.1"/>
    <property type="molecule type" value="Genomic_DNA"/>
</dbReference>
<dbReference type="Gene3D" id="3.10.310.40">
    <property type="match status" value="1"/>
</dbReference>
<dbReference type="PRINTS" id="PR00980">
    <property type="entry name" value="TRNASYNTHALA"/>
</dbReference>
<organism evidence="14 15">
    <name type="scientific">Synchytrium endobioticum</name>
    <dbReference type="NCBI Taxonomy" id="286115"/>
    <lineage>
        <taxon>Eukaryota</taxon>
        <taxon>Fungi</taxon>
        <taxon>Fungi incertae sedis</taxon>
        <taxon>Chytridiomycota</taxon>
        <taxon>Chytridiomycota incertae sedis</taxon>
        <taxon>Chytridiomycetes</taxon>
        <taxon>Synchytriales</taxon>
        <taxon>Synchytriaceae</taxon>
        <taxon>Synchytrium</taxon>
    </lineage>
</organism>
<evidence type="ECO:0000256" key="7">
    <source>
        <dbReference type="ARBA" id="ARBA00022840"/>
    </source>
</evidence>
<keyword evidence="10 12" id="KW-0030">Aminoacyl-tRNA synthetase</keyword>
<evidence type="ECO:0000313" key="15">
    <source>
        <dbReference type="Proteomes" id="UP000320475"/>
    </source>
</evidence>
<evidence type="ECO:0000256" key="2">
    <source>
        <dbReference type="ARBA" id="ARBA00022555"/>
    </source>
</evidence>
<dbReference type="GO" id="GO:0005739">
    <property type="term" value="C:mitochondrion"/>
    <property type="evidence" value="ECO:0007669"/>
    <property type="project" value="UniProtKB-SubCell"/>
</dbReference>
<dbReference type="InterPro" id="IPR023033">
    <property type="entry name" value="Ala_tRNA_ligase_euk/bac"/>
</dbReference>
<dbReference type="InterPro" id="IPR002318">
    <property type="entry name" value="Ala-tRNA-lgiase_IIc"/>
</dbReference>
<dbReference type="Proteomes" id="UP000320475">
    <property type="component" value="Unassembled WGS sequence"/>
</dbReference>
<dbReference type="Pfam" id="PF01411">
    <property type="entry name" value="tRNA-synt_2c"/>
    <property type="match status" value="1"/>
</dbReference>
<dbReference type="Gene3D" id="3.30.930.10">
    <property type="entry name" value="Bira Bifunctional Protein, Domain 2"/>
    <property type="match status" value="1"/>
</dbReference>
<feature type="binding site" evidence="12">
    <location>
        <position position="772"/>
    </location>
    <ligand>
        <name>Zn(2+)</name>
        <dbReference type="ChEBI" id="CHEBI:29105"/>
    </ligand>
</feature>
<evidence type="ECO:0000256" key="12">
    <source>
        <dbReference type="HAMAP-Rule" id="MF_03133"/>
    </source>
</evidence>
<dbReference type="InterPro" id="IPR045864">
    <property type="entry name" value="aa-tRNA-synth_II/BPL/LPL"/>
</dbReference>
<dbReference type="Gene3D" id="3.30.980.10">
    <property type="entry name" value="Threonyl-trna Synthetase, Chain A, domain 2"/>
    <property type="match status" value="1"/>
</dbReference>
<dbReference type="SUPFAM" id="SSF50447">
    <property type="entry name" value="Translation proteins"/>
    <property type="match status" value="1"/>
</dbReference>
<evidence type="ECO:0000259" key="13">
    <source>
        <dbReference type="PROSITE" id="PS50860"/>
    </source>
</evidence>
<dbReference type="CDD" id="cd00673">
    <property type="entry name" value="AlaRS_core"/>
    <property type="match status" value="1"/>
</dbReference>
<dbReference type="Pfam" id="PF26023">
    <property type="entry name" value="ALA1"/>
    <property type="match status" value="1"/>
</dbReference>
<dbReference type="FunFam" id="3.30.980.10:FF:000004">
    <property type="entry name" value="Alanine--tRNA ligase, cytoplasmic"/>
    <property type="match status" value="1"/>
</dbReference>
<dbReference type="InterPro" id="IPR018165">
    <property type="entry name" value="Ala-tRNA-synth_IIc_core"/>
</dbReference>
<dbReference type="GO" id="GO:0000049">
    <property type="term" value="F:tRNA binding"/>
    <property type="evidence" value="ECO:0007669"/>
    <property type="project" value="UniProtKB-KW"/>
</dbReference>
<proteinExistence type="inferred from homology"/>
<evidence type="ECO:0000256" key="1">
    <source>
        <dbReference type="ARBA" id="ARBA00008429"/>
    </source>
</evidence>
<comment type="catalytic activity">
    <reaction evidence="11 12">
        <text>tRNA(Ala) + L-alanine + ATP = L-alanyl-tRNA(Ala) + AMP + diphosphate</text>
        <dbReference type="Rhea" id="RHEA:12540"/>
        <dbReference type="Rhea" id="RHEA-COMP:9657"/>
        <dbReference type="Rhea" id="RHEA-COMP:9923"/>
        <dbReference type="ChEBI" id="CHEBI:30616"/>
        <dbReference type="ChEBI" id="CHEBI:33019"/>
        <dbReference type="ChEBI" id="CHEBI:57972"/>
        <dbReference type="ChEBI" id="CHEBI:78442"/>
        <dbReference type="ChEBI" id="CHEBI:78497"/>
        <dbReference type="ChEBI" id="CHEBI:456215"/>
        <dbReference type="EC" id="6.1.1.7"/>
    </reaction>
</comment>